<sequence>MTVRFPMTASLSGAGTNPLIPTSWEVLALLAGAAVIVLFVVALLSLSRDEHYTGTQRLLWLLVLLAAPVLGPILWLTLGRRHALEAGNGPVR</sequence>
<evidence type="ECO:0000256" key="4">
    <source>
        <dbReference type="ARBA" id="ARBA00022989"/>
    </source>
</evidence>
<evidence type="ECO:0000256" key="2">
    <source>
        <dbReference type="ARBA" id="ARBA00022475"/>
    </source>
</evidence>
<dbReference type="Pfam" id="PF13396">
    <property type="entry name" value="PLDc_N"/>
    <property type="match status" value="1"/>
</dbReference>
<evidence type="ECO:0000256" key="3">
    <source>
        <dbReference type="ARBA" id="ARBA00022692"/>
    </source>
</evidence>
<keyword evidence="4 6" id="KW-1133">Transmembrane helix</keyword>
<evidence type="ECO:0000256" key="6">
    <source>
        <dbReference type="SAM" id="Phobius"/>
    </source>
</evidence>
<protein>
    <recommendedName>
        <fullName evidence="7">Cardiolipin synthase N-terminal domain-containing protein</fullName>
    </recommendedName>
</protein>
<evidence type="ECO:0000256" key="5">
    <source>
        <dbReference type="ARBA" id="ARBA00023136"/>
    </source>
</evidence>
<comment type="subcellular location">
    <subcellularLocation>
        <location evidence="1">Cell membrane</location>
        <topology evidence="1">Multi-pass membrane protein</topology>
    </subcellularLocation>
</comment>
<comment type="caution">
    <text evidence="8">The sequence shown here is derived from an EMBL/GenBank/DDBJ whole genome shotgun (WGS) entry which is preliminary data.</text>
</comment>
<dbReference type="GO" id="GO:0005886">
    <property type="term" value="C:plasma membrane"/>
    <property type="evidence" value="ECO:0007669"/>
    <property type="project" value="UniProtKB-SubCell"/>
</dbReference>
<keyword evidence="2" id="KW-1003">Cell membrane</keyword>
<organism evidence="8 9">
    <name type="scientific">Kocuria rosea subsp. polaris</name>
    <dbReference type="NCBI Taxonomy" id="136273"/>
    <lineage>
        <taxon>Bacteria</taxon>
        <taxon>Bacillati</taxon>
        <taxon>Actinomycetota</taxon>
        <taxon>Actinomycetes</taxon>
        <taxon>Micrococcales</taxon>
        <taxon>Micrococcaceae</taxon>
        <taxon>Kocuria</taxon>
    </lineage>
</organism>
<dbReference type="InterPro" id="IPR027379">
    <property type="entry name" value="CLS_N"/>
</dbReference>
<evidence type="ECO:0000256" key="1">
    <source>
        <dbReference type="ARBA" id="ARBA00004651"/>
    </source>
</evidence>
<accession>A0A0W8IR48</accession>
<keyword evidence="5 6" id="KW-0472">Membrane</keyword>
<dbReference type="AlphaFoldDB" id="A0A0W8IR48"/>
<evidence type="ECO:0000313" key="8">
    <source>
        <dbReference type="EMBL" id="KUG62300.1"/>
    </source>
</evidence>
<feature type="transmembrane region" description="Helical" evidence="6">
    <location>
        <begin position="26"/>
        <end position="46"/>
    </location>
</feature>
<gene>
    <name evidence="8" type="ORF">AVL61_16280</name>
</gene>
<keyword evidence="3 6" id="KW-0812">Transmembrane</keyword>
<reference evidence="9" key="1">
    <citation type="submission" date="2015-12" db="EMBL/GenBank/DDBJ databases">
        <authorList>
            <person name="Nair G.R."/>
            <person name="Kaur G."/>
            <person name="Mayilraj S."/>
        </authorList>
    </citation>
    <scope>NUCLEOTIDE SEQUENCE [LARGE SCALE GENOMIC DNA]</scope>
    <source>
        <strain evidence="9">CD08_4</strain>
    </source>
</reference>
<evidence type="ECO:0000259" key="7">
    <source>
        <dbReference type="Pfam" id="PF13396"/>
    </source>
</evidence>
<name>A0A0W8IR48_KOCRO</name>
<evidence type="ECO:0000313" key="9">
    <source>
        <dbReference type="Proteomes" id="UP000053512"/>
    </source>
</evidence>
<dbReference type="EMBL" id="LQBK01000001">
    <property type="protein sequence ID" value="KUG62300.1"/>
    <property type="molecule type" value="Genomic_DNA"/>
</dbReference>
<proteinExistence type="predicted"/>
<feature type="transmembrane region" description="Helical" evidence="6">
    <location>
        <begin position="58"/>
        <end position="78"/>
    </location>
</feature>
<feature type="domain" description="Cardiolipin synthase N-terminal" evidence="7">
    <location>
        <begin position="37"/>
        <end position="80"/>
    </location>
</feature>
<dbReference type="Proteomes" id="UP000053512">
    <property type="component" value="Unassembled WGS sequence"/>
</dbReference>